<gene>
    <name evidence="9" type="ORF">H8S20_05050</name>
</gene>
<protein>
    <submittedName>
        <fullName evidence="9">ABC transporter permease</fullName>
    </submittedName>
</protein>
<comment type="subcellular location">
    <subcellularLocation>
        <location evidence="1 7">Cell membrane</location>
        <topology evidence="1 7">Multi-pass membrane protein</topology>
    </subcellularLocation>
</comment>
<feature type="transmembrane region" description="Helical" evidence="7">
    <location>
        <begin position="127"/>
        <end position="145"/>
    </location>
</feature>
<organism evidence="9 10">
    <name type="scientific">Clostridium hominis</name>
    <dbReference type="NCBI Taxonomy" id="2763036"/>
    <lineage>
        <taxon>Bacteria</taxon>
        <taxon>Bacillati</taxon>
        <taxon>Bacillota</taxon>
        <taxon>Clostridia</taxon>
        <taxon>Eubacteriales</taxon>
        <taxon>Clostridiaceae</taxon>
        <taxon>Clostridium</taxon>
    </lineage>
</organism>
<feature type="transmembrane region" description="Helical" evidence="7">
    <location>
        <begin position="180"/>
        <end position="197"/>
    </location>
</feature>
<proteinExistence type="inferred from homology"/>
<dbReference type="InterPro" id="IPR000515">
    <property type="entry name" value="MetI-like"/>
</dbReference>
<evidence type="ECO:0000256" key="1">
    <source>
        <dbReference type="ARBA" id="ARBA00004651"/>
    </source>
</evidence>
<keyword evidence="6 7" id="KW-0472">Membrane</keyword>
<dbReference type="EMBL" id="JACOOO010000005">
    <property type="protein sequence ID" value="MBC5628257.1"/>
    <property type="molecule type" value="Genomic_DNA"/>
</dbReference>
<sequence length="278" mass="30923">MKKINTYLIIFSILTLFFLYGSYIYPHSATLPSGLSLEAPNINHIFGTDNLGIDIYAQISSGFFRSMAIGIVTAIFATIIGGLLGILSGYIGGTIDHITLFLINIFLSVPQLPVMIVIGAFFGQSTLNIIFIIAAFSWAQIAKQLRAKVISIKNMEYVKLAESYGGSPLYIIMRHLSRELIPLLMINGLAVIGRAIIQESSLAYLGLSDPIAKSWGLMISKATAFSGIYFSEFWKWWLMPPILALILSVLTLRLLSRALEQYMLKENHTEMSDSLRRE</sequence>
<dbReference type="Gene3D" id="1.10.3720.10">
    <property type="entry name" value="MetI-like"/>
    <property type="match status" value="1"/>
</dbReference>
<evidence type="ECO:0000256" key="6">
    <source>
        <dbReference type="ARBA" id="ARBA00023136"/>
    </source>
</evidence>
<keyword evidence="4 7" id="KW-0812">Transmembrane</keyword>
<dbReference type="Proteomes" id="UP000596929">
    <property type="component" value="Unassembled WGS sequence"/>
</dbReference>
<comment type="caution">
    <text evidence="9">The sequence shown here is derived from an EMBL/GenBank/DDBJ whole genome shotgun (WGS) entry which is preliminary data.</text>
</comment>
<evidence type="ECO:0000256" key="2">
    <source>
        <dbReference type="ARBA" id="ARBA00022448"/>
    </source>
</evidence>
<dbReference type="PANTHER" id="PTHR43386:SF1">
    <property type="entry name" value="D,D-DIPEPTIDE TRANSPORT SYSTEM PERMEASE PROTEIN DDPC-RELATED"/>
    <property type="match status" value="1"/>
</dbReference>
<evidence type="ECO:0000256" key="7">
    <source>
        <dbReference type="RuleBase" id="RU363032"/>
    </source>
</evidence>
<name>A0ABR7DAN1_9CLOT</name>
<feature type="transmembrane region" description="Helical" evidence="7">
    <location>
        <begin position="236"/>
        <end position="255"/>
    </location>
</feature>
<feature type="transmembrane region" description="Helical" evidence="7">
    <location>
        <begin position="7"/>
        <end position="25"/>
    </location>
</feature>
<dbReference type="InterPro" id="IPR035906">
    <property type="entry name" value="MetI-like_sf"/>
</dbReference>
<keyword evidence="3" id="KW-1003">Cell membrane</keyword>
<dbReference type="Pfam" id="PF00528">
    <property type="entry name" value="BPD_transp_1"/>
    <property type="match status" value="1"/>
</dbReference>
<dbReference type="SUPFAM" id="SSF161098">
    <property type="entry name" value="MetI-like"/>
    <property type="match status" value="1"/>
</dbReference>
<evidence type="ECO:0000259" key="8">
    <source>
        <dbReference type="PROSITE" id="PS50928"/>
    </source>
</evidence>
<feature type="transmembrane region" description="Helical" evidence="7">
    <location>
        <begin position="67"/>
        <end position="91"/>
    </location>
</feature>
<feature type="transmembrane region" description="Helical" evidence="7">
    <location>
        <begin position="98"/>
        <end position="121"/>
    </location>
</feature>
<dbReference type="PROSITE" id="PS50928">
    <property type="entry name" value="ABC_TM1"/>
    <property type="match status" value="1"/>
</dbReference>
<evidence type="ECO:0000313" key="9">
    <source>
        <dbReference type="EMBL" id="MBC5628257.1"/>
    </source>
</evidence>
<keyword evidence="2 7" id="KW-0813">Transport</keyword>
<evidence type="ECO:0000256" key="4">
    <source>
        <dbReference type="ARBA" id="ARBA00022692"/>
    </source>
</evidence>
<evidence type="ECO:0000256" key="5">
    <source>
        <dbReference type="ARBA" id="ARBA00022989"/>
    </source>
</evidence>
<evidence type="ECO:0000256" key="3">
    <source>
        <dbReference type="ARBA" id="ARBA00022475"/>
    </source>
</evidence>
<dbReference type="InterPro" id="IPR050366">
    <property type="entry name" value="BP-dependent_transpt_permease"/>
</dbReference>
<feature type="domain" description="ABC transmembrane type-1" evidence="8">
    <location>
        <begin position="63"/>
        <end position="256"/>
    </location>
</feature>
<accession>A0ABR7DAN1</accession>
<dbReference type="RefSeq" id="WP_186859445.1">
    <property type="nucleotide sequence ID" value="NZ_JACOOO010000005.1"/>
</dbReference>
<keyword evidence="5 7" id="KW-1133">Transmembrane helix</keyword>
<comment type="similarity">
    <text evidence="7">Belongs to the binding-protein-dependent transport system permease family.</text>
</comment>
<evidence type="ECO:0000313" key="10">
    <source>
        <dbReference type="Proteomes" id="UP000596929"/>
    </source>
</evidence>
<reference evidence="9 10" key="1">
    <citation type="submission" date="2020-08" db="EMBL/GenBank/DDBJ databases">
        <title>Genome public.</title>
        <authorList>
            <person name="Liu C."/>
            <person name="Sun Q."/>
        </authorList>
    </citation>
    <scope>NUCLEOTIDE SEQUENCE [LARGE SCALE GENOMIC DNA]</scope>
    <source>
        <strain evidence="9 10">NSJ-6</strain>
    </source>
</reference>
<keyword evidence="10" id="KW-1185">Reference proteome</keyword>
<dbReference type="CDD" id="cd06261">
    <property type="entry name" value="TM_PBP2"/>
    <property type="match status" value="1"/>
</dbReference>
<dbReference type="PANTHER" id="PTHR43386">
    <property type="entry name" value="OLIGOPEPTIDE TRANSPORT SYSTEM PERMEASE PROTEIN APPC"/>
    <property type="match status" value="1"/>
</dbReference>